<dbReference type="Gene3D" id="1.20.1110.10">
    <property type="entry name" value="Calcium-transporting ATPase, transmembrane domain"/>
    <property type="match status" value="1"/>
</dbReference>
<dbReference type="Pfam" id="PF13246">
    <property type="entry name" value="Cation_ATPase"/>
    <property type="match status" value="1"/>
</dbReference>
<keyword evidence="7" id="KW-1278">Translocase</keyword>
<dbReference type="SFLD" id="SFLDG00002">
    <property type="entry name" value="C1.7:_P-type_atpase_like"/>
    <property type="match status" value="1"/>
</dbReference>
<keyword evidence="3" id="KW-1003">Cell membrane</keyword>
<dbReference type="InterPro" id="IPR004014">
    <property type="entry name" value="ATPase_P-typ_cation-transptr_N"/>
</dbReference>
<keyword evidence="8 11" id="KW-1133">Transmembrane helix</keyword>
<dbReference type="PANTHER" id="PTHR43294">
    <property type="entry name" value="SODIUM/POTASSIUM-TRANSPORTING ATPASE SUBUNIT ALPHA"/>
    <property type="match status" value="1"/>
</dbReference>
<dbReference type="PROSITE" id="PS00154">
    <property type="entry name" value="ATPASE_E1_E2"/>
    <property type="match status" value="1"/>
</dbReference>
<feature type="region of interest" description="Disordered" evidence="10">
    <location>
        <begin position="112"/>
        <end position="131"/>
    </location>
</feature>
<dbReference type="Pfam" id="PF00122">
    <property type="entry name" value="E1-E2_ATPase"/>
    <property type="match status" value="1"/>
</dbReference>
<evidence type="ECO:0000256" key="3">
    <source>
        <dbReference type="ARBA" id="ARBA00022475"/>
    </source>
</evidence>
<keyword evidence="4 11" id="KW-0812">Transmembrane</keyword>
<dbReference type="NCBIfam" id="TIGR01494">
    <property type="entry name" value="ATPase_P-type"/>
    <property type="match status" value="3"/>
</dbReference>
<dbReference type="InterPro" id="IPR023214">
    <property type="entry name" value="HAD_sf"/>
</dbReference>
<sequence length="1035" mass="113746">MQESTQQFSISTAIPGRIRLKIPDLYRNTLLSNSLMKGLEKINGIKSLKINTATKSLLVEYLSQQISESKIIDEIKKELQQYKRILHQKMDMVMSTATTTVVPLHAGHRAPIQKSSKNNFKSSRKSPKGLDFPPPLNNTEWYKKSAKEIKRILTTDFNTGISEEQWRELIKKYGPNEFQQQEKKSIFRMFLEQFDDFIMKLLLGASAVTYFIGQRGDTFTILAVIVVEALLGVWQNRKAQKSLEALKNYAAPSSRVIRSGQVQQVASRDLVPGDIILFEAGDILPADARIIESFNLEVQESTLTGESEAVSKSAKVEHSTTIPLGDIKNMVFMGTTVVRGNGRAIVVNTGMSTEMGAIAKVLDSDHEEPTPLQRDLMNMAKIITWICIGVSATIVISGILGGQSFVEMLRTGIGLTVGAIPEGLTTILTISLAFGAQRMAKRGAIVKNLPSVESLSCADVICTDKTGTLTLGQMTVTDLATINNCYKVSGDNNPLKGNFYSGNHKIHPNQYPDLKQLVTIGGLCNNSSYQINDDKSLEIIGDPTEAALLILAEKAAFDGKHFDCFTKLKEYSFDSELKRMSVICKDQLGKHNINIKGAPDVILKRCTKILDGSTVREITPEDIIQLESRINRMTQEALRVLAFAYKDIPSIPTTPKEEELVEKELIFVGLAGMIDPPRPEVKDAITKCHKAGIRVVMITGDHRNTAIAIGNQLRLFNKGKQVITGEQLDSYSDEELRDVIDDVVIFARTSPHQKLRIVKAFRNKGHIVAMTGDGVNDAPAIKESDIGIAMGKNGSDVTKDSAGIILTDDNFTTIVKAIEEGRGISSNIKKFIRYVLSGNVGEVMAIFTASIFRLPPPLLAGQILMINLVTEGIPALALGVDPPNDYIMEEAPRDPSCSVFDRPLLSKILTRGLLMGLAAFGLFAGTYRLTGNIIKARTLAYGSIVVSQMLHVFECRGKSKTKNKYIVPSVAISTLLFLGSIYIPTFAGLFGTAPLGMLDWLILLVMAELVKIGDHLKQLITRTLDCSAFQPSPSY</sequence>
<keyword evidence="9 11" id="KW-0472">Membrane</keyword>
<dbReference type="InterPro" id="IPR001757">
    <property type="entry name" value="P_typ_ATPase"/>
</dbReference>
<protein>
    <submittedName>
        <fullName evidence="13">Ca2+-transporting ATPase</fullName>
    </submittedName>
</protein>
<dbReference type="PANTHER" id="PTHR43294:SF21">
    <property type="entry name" value="CATION TRANSPORTING ATPASE"/>
    <property type="match status" value="1"/>
</dbReference>
<comment type="caution">
    <text evidence="13">The sequence shown here is derived from an EMBL/GenBank/DDBJ whole genome shotgun (WGS) entry which is preliminary data.</text>
</comment>
<dbReference type="Gene3D" id="3.40.50.1000">
    <property type="entry name" value="HAD superfamily/HAD-like"/>
    <property type="match status" value="1"/>
</dbReference>
<keyword evidence="14" id="KW-1185">Reference proteome</keyword>
<proteinExistence type="inferred from homology"/>
<feature type="transmembrane region" description="Helical" evidence="11">
    <location>
        <begin position="908"/>
        <end position="927"/>
    </location>
</feature>
<dbReference type="Pfam" id="PF00690">
    <property type="entry name" value="Cation_ATPase_N"/>
    <property type="match status" value="1"/>
</dbReference>
<dbReference type="Proteomes" id="UP001314796">
    <property type="component" value="Unassembled WGS sequence"/>
</dbReference>
<dbReference type="SUPFAM" id="SSF81665">
    <property type="entry name" value="Calcium ATPase, transmembrane domain M"/>
    <property type="match status" value="1"/>
</dbReference>
<gene>
    <name evidence="13" type="ORF">JOC73_000959</name>
</gene>
<dbReference type="InterPro" id="IPR059000">
    <property type="entry name" value="ATPase_P-type_domA"/>
</dbReference>
<comment type="subcellular location">
    <subcellularLocation>
        <location evidence="1">Cell membrane</location>
        <topology evidence="1">Multi-pass membrane protein</topology>
    </subcellularLocation>
</comment>
<dbReference type="SFLD" id="SFLDF00027">
    <property type="entry name" value="p-type_atpase"/>
    <property type="match status" value="1"/>
</dbReference>
<dbReference type="PRINTS" id="PR00120">
    <property type="entry name" value="HATPASE"/>
</dbReference>
<feature type="transmembrane region" description="Helical" evidence="11">
    <location>
        <begin position="382"/>
        <end position="401"/>
    </location>
</feature>
<evidence type="ECO:0000256" key="9">
    <source>
        <dbReference type="ARBA" id="ARBA00023136"/>
    </source>
</evidence>
<dbReference type="InterPro" id="IPR018303">
    <property type="entry name" value="ATPase_P-typ_P_site"/>
</dbReference>
<keyword evidence="5" id="KW-0547">Nucleotide-binding</keyword>
<evidence type="ECO:0000256" key="5">
    <source>
        <dbReference type="ARBA" id="ARBA00022741"/>
    </source>
</evidence>
<reference evidence="13 14" key="1">
    <citation type="submission" date="2021-01" db="EMBL/GenBank/DDBJ databases">
        <title>Genomic Encyclopedia of Type Strains, Phase IV (KMG-IV): sequencing the most valuable type-strain genomes for metagenomic binning, comparative biology and taxonomic classification.</title>
        <authorList>
            <person name="Goeker M."/>
        </authorList>
    </citation>
    <scope>NUCLEOTIDE SEQUENCE [LARGE SCALE GENOMIC DNA]</scope>
    <source>
        <strain evidence="13 14">DSM 25890</strain>
    </source>
</reference>
<evidence type="ECO:0000256" key="4">
    <source>
        <dbReference type="ARBA" id="ARBA00022692"/>
    </source>
</evidence>
<dbReference type="Gene3D" id="2.70.150.10">
    <property type="entry name" value="Calcium-transporting ATPase, cytoplasmic transduction domain A"/>
    <property type="match status" value="1"/>
</dbReference>
<evidence type="ECO:0000256" key="2">
    <source>
        <dbReference type="ARBA" id="ARBA00005675"/>
    </source>
</evidence>
<dbReference type="InterPro" id="IPR008250">
    <property type="entry name" value="ATPase_P-typ_transduc_dom_A_sf"/>
</dbReference>
<dbReference type="InterPro" id="IPR023298">
    <property type="entry name" value="ATPase_P-typ_TM_dom_sf"/>
</dbReference>
<dbReference type="SUPFAM" id="SSF81653">
    <property type="entry name" value="Calcium ATPase, transduction domain A"/>
    <property type="match status" value="1"/>
</dbReference>
<name>A0ABS2NND7_9FIRM</name>
<dbReference type="InterPro" id="IPR006068">
    <property type="entry name" value="ATPase_P-typ_cation-transptr_C"/>
</dbReference>
<dbReference type="InterPro" id="IPR023299">
    <property type="entry name" value="ATPase_P-typ_cyto_dom_N"/>
</dbReference>
<evidence type="ECO:0000256" key="11">
    <source>
        <dbReference type="SAM" id="Phobius"/>
    </source>
</evidence>
<dbReference type="SMART" id="SM00831">
    <property type="entry name" value="Cation_ATPase_N"/>
    <property type="match status" value="1"/>
</dbReference>
<evidence type="ECO:0000256" key="6">
    <source>
        <dbReference type="ARBA" id="ARBA00022840"/>
    </source>
</evidence>
<evidence type="ECO:0000256" key="1">
    <source>
        <dbReference type="ARBA" id="ARBA00004651"/>
    </source>
</evidence>
<dbReference type="Pfam" id="PF19991">
    <property type="entry name" value="HMA_2"/>
    <property type="match status" value="1"/>
</dbReference>
<dbReference type="SUPFAM" id="SSF81660">
    <property type="entry name" value="Metal cation-transporting ATPase, ATP-binding domain N"/>
    <property type="match status" value="1"/>
</dbReference>
<dbReference type="Pfam" id="PF00689">
    <property type="entry name" value="Cation_ATPase_C"/>
    <property type="match status" value="1"/>
</dbReference>
<accession>A0ABS2NND7</accession>
<evidence type="ECO:0000259" key="12">
    <source>
        <dbReference type="SMART" id="SM00831"/>
    </source>
</evidence>
<feature type="transmembrane region" description="Helical" evidence="11">
    <location>
        <begin position="413"/>
        <end position="434"/>
    </location>
</feature>
<dbReference type="SUPFAM" id="SSF56784">
    <property type="entry name" value="HAD-like"/>
    <property type="match status" value="1"/>
</dbReference>
<feature type="domain" description="Cation-transporting P-type ATPase N-terminal" evidence="12">
    <location>
        <begin position="140"/>
        <end position="214"/>
    </location>
</feature>
<dbReference type="RefSeq" id="WP_204400714.1">
    <property type="nucleotide sequence ID" value="NZ_JAFBEE010000004.1"/>
</dbReference>
<dbReference type="InterPro" id="IPR036412">
    <property type="entry name" value="HAD-like_sf"/>
</dbReference>
<evidence type="ECO:0000256" key="8">
    <source>
        <dbReference type="ARBA" id="ARBA00022989"/>
    </source>
</evidence>
<keyword evidence="6" id="KW-0067">ATP-binding</keyword>
<dbReference type="InterPro" id="IPR044492">
    <property type="entry name" value="P_typ_ATPase_HD_dom"/>
</dbReference>
<feature type="transmembrane region" description="Helical" evidence="11">
    <location>
        <begin position="965"/>
        <end position="983"/>
    </location>
</feature>
<organism evidence="13 14">
    <name type="scientific">Alkaliphilus hydrothermalis</name>
    <dbReference type="NCBI Taxonomy" id="1482730"/>
    <lineage>
        <taxon>Bacteria</taxon>
        <taxon>Bacillati</taxon>
        <taxon>Bacillota</taxon>
        <taxon>Clostridia</taxon>
        <taxon>Peptostreptococcales</taxon>
        <taxon>Natronincolaceae</taxon>
        <taxon>Alkaliphilus</taxon>
    </lineage>
</organism>
<dbReference type="SFLD" id="SFLDS00003">
    <property type="entry name" value="Haloacid_Dehalogenase"/>
    <property type="match status" value="1"/>
</dbReference>
<dbReference type="Gene3D" id="3.40.1110.10">
    <property type="entry name" value="Calcium-transporting ATPase, cytoplasmic domain N"/>
    <property type="match status" value="1"/>
</dbReference>
<dbReference type="EMBL" id="JAFBEE010000004">
    <property type="protein sequence ID" value="MBM7614448.1"/>
    <property type="molecule type" value="Genomic_DNA"/>
</dbReference>
<evidence type="ECO:0000313" key="14">
    <source>
        <dbReference type="Proteomes" id="UP001314796"/>
    </source>
</evidence>
<evidence type="ECO:0000256" key="7">
    <source>
        <dbReference type="ARBA" id="ARBA00022967"/>
    </source>
</evidence>
<dbReference type="InterPro" id="IPR050510">
    <property type="entry name" value="Cation_transp_ATPase_P-type"/>
</dbReference>
<comment type="similarity">
    <text evidence="2">Belongs to the cation transport ATPase (P-type) (TC 3.A.3) family. Type IIA subfamily.</text>
</comment>
<evidence type="ECO:0000313" key="13">
    <source>
        <dbReference type="EMBL" id="MBM7614448.1"/>
    </source>
</evidence>
<evidence type="ECO:0000256" key="10">
    <source>
        <dbReference type="SAM" id="MobiDB-lite"/>
    </source>
</evidence>
<dbReference type="PRINTS" id="PR00119">
    <property type="entry name" value="CATATPASE"/>
</dbReference>